<accession>A0A657M087</accession>
<dbReference type="InterPro" id="IPR018062">
    <property type="entry name" value="HTH_AraC-typ_CS"/>
</dbReference>
<protein>
    <recommendedName>
        <fullName evidence="4">HTH araC/xylS-type domain-containing protein</fullName>
    </recommendedName>
</protein>
<keyword evidence="3" id="KW-0804">Transcription</keyword>
<organism evidence="5 6">
    <name type="scientific">Pararhizobium antarcticum</name>
    <dbReference type="NCBI Taxonomy" id="1798805"/>
    <lineage>
        <taxon>Bacteria</taxon>
        <taxon>Pseudomonadati</taxon>
        <taxon>Pseudomonadota</taxon>
        <taxon>Alphaproteobacteria</taxon>
        <taxon>Hyphomicrobiales</taxon>
        <taxon>Rhizobiaceae</taxon>
        <taxon>Rhizobium/Agrobacterium group</taxon>
        <taxon>Pararhizobium</taxon>
    </lineage>
</organism>
<evidence type="ECO:0000256" key="2">
    <source>
        <dbReference type="ARBA" id="ARBA00023125"/>
    </source>
</evidence>
<dbReference type="InterPro" id="IPR035418">
    <property type="entry name" value="AraC-bd_2"/>
</dbReference>
<keyword evidence="2" id="KW-0238">DNA-binding</keyword>
<dbReference type="Proteomes" id="UP000182661">
    <property type="component" value="Unassembled WGS sequence"/>
</dbReference>
<keyword evidence="6" id="KW-1185">Reference proteome</keyword>
<evidence type="ECO:0000256" key="1">
    <source>
        <dbReference type="ARBA" id="ARBA00023015"/>
    </source>
</evidence>
<dbReference type="SUPFAM" id="SSF46689">
    <property type="entry name" value="Homeodomain-like"/>
    <property type="match status" value="1"/>
</dbReference>
<evidence type="ECO:0000313" key="6">
    <source>
        <dbReference type="Proteomes" id="UP000182661"/>
    </source>
</evidence>
<dbReference type="InterPro" id="IPR020449">
    <property type="entry name" value="Tscrpt_reg_AraC-type_HTH"/>
</dbReference>
<evidence type="ECO:0000313" key="5">
    <source>
        <dbReference type="EMBL" id="OJG01572.1"/>
    </source>
</evidence>
<keyword evidence="1" id="KW-0805">Transcription regulation</keyword>
<dbReference type="PROSITE" id="PS01124">
    <property type="entry name" value="HTH_ARAC_FAMILY_2"/>
    <property type="match status" value="1"/>
</dbReference>
<dbReference type="AlphaFoldDB" id="A0A657M087"/>
<dbReference type="PROSITE" id="PS00041">
    <property type="entry name" value="HTH_ARAC_FAMILY_1"/>
    <property type="match status" value="1"/>
</dbReference>
<reference evidence="5 6" key="1">
    <citation type="submission" date="2016-02" db="EMBL/GenBank/DDBJ databases">
        <title>Genome sequencing of a beta-galactosidase producing bacteria Rhizobium sp. 59.</title>
        <authorList>
            <person name="Wang D."/>
            <person name="Kot W."/>
            <person name="Qin Y."/>
            <person name="Hansen L."/>
            <person name="Naqvi K."/>
            <person name="Rensing C."/>
        </authorList>
    </citation>
    <scope>NUCLEOTIDE SEQUENCE [LARGE SCALE GENOMIC DNA]</scope>
    <source>
        <strain evidence="5 6">59</strain>
    </source>
</reference>
<dbReference type="OrthoDB" id="8004517at2"/>
<dbReference type="InterPro" id="IPR018060">
    <property type="entry name" value="HTH_AraC"/>
</dbReference>
<evidence type="ECO:0000259" key="4">
    <source>
        <dbReference type="PROSITE" id="PS01124"/>
    </source>
</evidence>
<comment type="caution">
    <text evidence="5">The sequence shown here is derived from an EMBL/GenBank/DDBJ whole genome shotgun (WGS) entry which is preliminary data.</text>
</comment>
<evidence type="ECO:0000256" key="3">
    <source>
        <dbReference type="ARBA" id="ARBA00023163"/>
    </source>
</evidence>
<name>A0A657M087_9HYPH</name>
<dbReference type="InterPro" id="IPR050204">
    <property type="entry name" value="AraC_XylS_family_regulators"/>
</dbReference>
<dbReference type="PRINTS" id="PR00032">
    <property type="entry name" value="HTHARAC"/>
</dbReference>
<gene>
    <name evidence="5" type="ORF">AX760_01285</name>
</gene>
<dbReference type="PANTHER" id="PTHR46796:SF6">
    <property type="entry name" value="ARAC SUBFAMILY"/>
    <property type="match status" value="1"/>
</dbReference>
<feature type="domain" description="HTH araC/xylS-type" evidence="4">
    <location>
        <begin position="216"/>
        <end position="315"/>
    </location>
</feature>
<dbReference type="PANTHER" id="PTHR46796">
    <property type="entry name" value="HTH-TYPE TRANSCRIPTIONAL ACTIVATOR RHAS-RELATED"/>
    <property type="match status" value="1"/>
</dbReference>
<sequence length="339" mass="37111">MDAEEPLLLSQNFDSSSMNAKDAFRGWQQAVAPVFDVAPVDANGEFKAAYTTYHLGDILVGVGSFDATAFTRSLQKAASDGINHVLVQVYTTGGYTGTLDDRPITVRRGDLVTLDMARETRTISVASTNITVMIPRDVLKVREVPHGHMSQGPRGSVLGALMVDHLLALRERLPTMPRSVGAAVGNATLAMYHAALEPMDEMRDSAPLPFREAQFQRARRMIESRLGDSTLDAEALANALGLSRSTLYRLFEPYRGVASFMLDRRLAHVRKALCDPSDTRNIGVIAADYGFGDPSHFSRAFRRRFGMTPVQLRKYGSSAPSGADVSAGFDLRPWVKDLC</sequence>
<dbReference type="Pfam" id="PF12833">
    <property type="entry name" value="HTH_18"/>
    <property type="match status" value="1"/>
</dbReference>
<dbReference type="SMART" id="SM00342">
    <property type="entry name" value="HTH_ARAC"/>
    <property type="match status" value="1"/>
</dbReference>
<proteinExistence type="predicted"/>
<dbReference type="Pfam" id="PF14525">
    <property type="entry name" value="AraC_binding_2"/>
    <property type="match status" value="1"/>
</dbReference>
<dbReference type="GO" id="GO:0043565">
    <property type="term" value="F:sequence-specific DNA binding"/>
    <property type="evidence" value="ECO:0007669"/>
    <property type="project" value="InterPro"/>
</dbReference>
<dbReference type="GO" id="GO:0003700">
    <property type="term" value="F:DNA-binding transcription factor activity"/>
    <property type="evidence" value="ECO:0007669"/>
    <property type="project" value="InterPro"/>
</dbReference>
<dbReference type="EMBL" id="LSRP01000001">
    <property type="protein sequence ID" value="OJG01572.1"/>
    <property type="molecule type" value="Genomic_DNA"/>
</dbReference>
<dbReference type="Gene3D" id="1.10.10.60">
    <property type="entry name" value="Homeodomain-like"/>
    <property type="match status" value="1"/>
</dbReference>
<dbReference type="RefSeq" id="WP_071831011.1">
    <property type="nucleotide sequence ID" value="NZ_LSRP01000001.1"/>
</dbReference>
<dbReference type="InterPro" id="IPR009057">
    <property type="entry name" value="Homeodomain-like_sf"/>
</dbReference>